<protein>
    <recommendedName>
        <fullName evidence="3">Cytidyltransferase-like domain-containing protein</fullName>
    </recommendedName>
</protein>
<dbReference type="Gene3D" id="3.40.50.620">
    <property type="entry name" value="HUPs"/>
    <property type="match status" value="1"/>
</dbReference>
<dbReference type="PANTHER" id="PTHR43793:SF2">
    <property type="entry name" value="BIFUNCTIONAL PROTEIN HLDE"/>
    <property type="match status" value="1"/>
</dbReference>
<dbReference type="Pfam" id="PF01467">
    <property type="entry name" value="CTP_transf_like"/>
    <property type="match status" value="1"/>
</dbReference>
<feature type="domain" description="Cytidyltransferase-like" evidence="3">
    <location>
        <begin position="59"/>
        <end position="144"/>
    </location>
</feature>
<evidence type="ECO:0000256" key="2">
    <source>
        <dbReference type="ARBA" id="ARBA00022695"/>
    </source>
</evidence>
<dbReference type="InterPro" id="IPR014729">
    <property type="entry name" value="Rossmann-like_a/b/a_fold"/>
</dbReference>
<evidence type="ECO:0000313" key="5">
    <source>
        <dbReference type="Proteomes" id="UP000229740"/>
    </source>
</evidence>
<gene>
    <name evidence="4" type="ORF">CSB45_07915</name>
</gene>
<evidence type="ECO:0000256" key="1">
    <source>
        <dbReference type="ARBA" id="ARBA00022679"/>
    </source>
</evidence>
<dbReference type="Gene3D" id="3.40.50.1000">
    <property type="entry name" value="HAD superfamily/HAD-like"/>
    <property type="match status" value="1"/>
</dbReference>
<dbReference type="NCBIfam" id="TIGR00125">
    <property type="entry name" value="cyt_tran_rel"/>
    <property type="match status" value="1"/>
</dbReference>
<sequence length="350" mass="38764">MGQQCDRNVLLKYANIDADERIAMQYCHTLPQSKKILSRQALADRVQSLKRDGKTIISTNGSFDLLHLGHVAMLQEAKSLGDVLVVGLNSDAGIRRYKGRYRPICPEAHRAGLLAALACVDYITIFDELTPIEFVNVIQPHIHVNSPEHGKDCVERGAVEQYGGRIHLARLVPALSTTQLLGRIQESLAHTPAMAVFLNVDSLTLALAESETPEHSQEAVRTLFTHFTQQNFQIFVFQTVSGKLSEKTKEIASEQNIAPEAGEFTISFCRSDKSPEELFETLADEQDVILAKSVVISHRLQDIQAGRTLNCKTILLSDSELKSHRKNDVGSVAHLAAQSLQVLPELLQQL</sequence>
<dbReference type="SUPFAM" id="SSF52374">
    <property type="entry name" value="Nucleotidylyl transferase"/>
    <property type="match status" value="1"/>
</dbReference>
<keyword evidence="2" id="KW-0548">Nucleotidyltransferase</keyword>
<dbReference type="GO" id="GO:0016779">
    <property type="term" value="F:nucleotidyltransferase activity"/>
    <property type="evidence" value="ECO:0007669"/>
    <property type="project" value="UniProtKB-KW"/>
</dbReference>
<keyword evidence="1" id="KW-0808">Transferase</keyword>
<organism evidence="4 5">
    <name type="scientific">candidate division KSB3 bacterium</name>
    <dbReference type="NCBI Taxonomy" id="2044937"/>
    <lineage>
        <taxon>Bacteria</taxon>
        <taxon>candidate division KSB3</taxon>
    </lineage>
</organism>
<evidence type="ECO:0000259" key="3">
    <source>
        <dbReference type="Pfam" id="PF01467"/>
    </source>
</evidence>
<dbReference type="InterPro" id="IPR004821">
    <property type="entry name" value="Cyt_trans-like"/>
</dbReference>
<proteinExistence type="predicted"/>
<dbReference type="AlphaFoldDB" id="A0A2G6E5D2"/>
<dbReference type="InterPro" id="IPR023214">
    <property type="entry name" value="HAD_sf"/>
</dbReference>
<evidence type="ECO:0000313" key="4">
    <source>
        <dbReference type="EMBL" id="PID57147.1"/>
    </source>
</evidence>
<dbReference type="Proteomes" id="UP000229740">
    <property type="component" value="Unassembled WGS sequence"/>
</dbReference>
<dbReference type="EMBL" id="PDPS01000028">
    <property type="protein sequence ID" value="PID57147.1"/>
    <property type="molecule type" value="Genomic_DNA"/>
</dbReference>
<accession>A0A2G6E5D2</accession>
<name>A0A2G6E5D2_9BACT</name>
<reference evidence="4 5" key="1">
    <citation type="submission" date="2017-10" db="EMBL/GenBank/DDBJ databases">
        <title>Novel microbial diversity and functional potential in the marine mammal oral microbiome.</title>
        <authorList>
            <person name="Dudek N.K."/>
            <person name="Sun C.L."/>
            <person name="Burstein D."/>
            <person name="Kantor R.S."/>
            <person name="Aliaga Goltsman D.S."/>
            <person name="Bik E.M."/>
            <person name="Thomas B.C."/>
            <person name="Banfield J.F."/>
            <person name="Relman D.A."/>
        </authorList>
    </citation>
    <scope>NUCLEOTIDE SEQUENCE [LARGE SCALE GENOMIC DNA]</scope>
    <source>
        <strain evidence="4">DOLZORAL124_49_17</strain>
    </source>
</reference>
<dbReference type="InterPro" id="IPR050385">
    <property type="entry name" value="Archaeal_FAD_synthase"/>
</dbReference>
<comment type="caution">
    <text evidence="4">The sequence shown here is derived from an EMBL/GenBank/DDBJ whole genome shotgun (WGS) entry which is preliminary data.</text>
</comment>
<dbReference type="PANTHER" id="PTHR43793">
    <property type="entry name" value="FAD SYNTHASE"/>
    <property type="match status" value="1"/>
</dbReference>